<gene>
    <name evidence="6" type="ORF">PBRASI_LOCUS1200</name>
</gene>
<comment type="caution">
    <text evidence="6">The sequence shown here is derived from an EMBL/GenBank/DDBJ whole genome shotgun (WGS) entry which is preliminary data.</text>
</comment>
<dbReference type="GO" id="GO:0016020">
    <property type="term" value="C:membrane"/>
    <property type="evidence" value="ECO:0007669"/>
    <property type="project" value="InterPro"/>
</dbReference>
<evidence type="ECO:0000256" key="3">
    <source>
        <dbReference type="ARBA" id="ARBA00023128"/>
    </source>
</evidence>
<dbReference type="SMART" id="SM00244">
    <property type="entry name" value="PHB"/>
    <property type="match status" value="1"/>
</dbReference>
<dbReference type="InterPro" id="IPR001972">
    <property type="entry name" value="Stomatin_HflK_fam"/>
</dbReference>
<dbReference type="GO" id="GO:0005739">
    <property type="term" value="C:mitochondrion"/>
    <property type="evidence" value="ECO:0007669"/>
    <property type="project" value="UniProtKB-SubCell"/>
</dbReference>
<sequence length="490" mass="53677">MSSSSSLAFSFSFGIVEEDSSKSSKVTSLQSIFISSSSFSFGIIERQLSWITSAEGFRSVTSDSAETKGYHLKEIRAGMAGGETVSLCAGNTSVKFASKPMRETNIMAMRRTLRPMLNPLFTSHASTLLTTRRASLLSPFRPTIDQKSYYQYGPGQSGDQLLLGELRSQTRLPRNTFINFVPQQEAWIVERFGKFDRLLEPGLAIVIPIVEKIKYVKSLKEICMNIPAQSAITQDNVALELDGVLYIKVVDPYKASYGVEDAEYAVAQLAQTTMRAEIGHMTLDRTLAERSTLNANIVEAINSAADAWGIRCLRYEIRDIHPPVKVVESMHQQVSAERSKRASILESEGTRQGAINVAEGTKQSVILASEAVQAEQINKASGEAEAMLLRAQATAESIRRIARAIRETPGGPDAVTLTIAEKYVEAFGQLAKTGNSVIVPAGVNDAGSMIAQALSIYRSVSRQGQEYDNIEQPAQSQIQSNDEQSLKDRQ</sequence>
<proteinExistence type="inferred from homology"/>
<keyword evidence="3" id="KW-0496">Mitochondrion</keyword>
<dbReference type="FunFam" id="3.30.479.30:FF:000008">
    <property type="entry name" value="Stomatin-like protein 2, mitochondrial"/>
    <property type="match status" value="1"/>
</dbReference>
<evidence type="ECO:0000313" key="7">
    <source>
        <dbReference type="Proteomes" id="UP000789739"/>
    </source>
</evidence>
<protein>
    <submittedName>
        <fullName evidence="6">1690_t:CDS:1</fullName>
    </submittedName>
</protein>
<dbReference type="EMBL" id="CAJVPI010000074">
    <property type="protein sequence ID" value="CAG8473627.1"/>
    <property type="molecule type" value="Genomic_DNA"/>
</dbReference>
<dbReference type="Pfam" id="PF16200">
    <property type="entry name" value="Band_7_C"/>
    <property type="match status" value="1"/>
</dbReference>
<comment type="similarity">
    <text evidence="2">Belongs to the band 7/mec-2 family.</text>
</comment>
<comment type="subcellular location">
    <subcellularLocation>
        <location evidence="1">Mitochondrion</location>
    </subcellularLocation>
</comment>
<evidence type="ECO:0000256" key="1">
    <source>
        <dbReference type="ARBA" id="ARBA00004173"/>
    </source>
</evidence>
<dbReference type="PRINTS" id="PR00721">
    <property type="entry name" value="STOMATIN"/>
</dbReference>
<dbReference type="PANTHER" id="PTHR43327">
    <property type="entry name" value="STOMATIN-LIKE PROTEIN 2, MITOCHONDRIAL"/>
    <property type="match status" value="1"/>
</dbReference>
<evidence type="ECO:0000313" key="6">
    <source>
        <dbReference type="EMBL" id="CAG8473627.1"/>
    </source>
</evidence>
<reference evidence="6" key="1">
    <citation type="submission" date="2021-06" db="EMBL/GenBank/DDBJ databases">
        <authorList>
            <person name="Kallberg Y."/>
            <person name="Tangrot J."/>
            <person name="Rosling A."/>
        </authorList>
    </citation>
    <scope>NUCLEOTIDE SEQUENCE</scope>
    <source>
        <strain evidence="6">BR232B</strain>
    </source>
</reference>
<evidence type="ECO:0000259" key="5">
    <source>
        <dbReference type="SMART" id="SM00244"/>
    </source>
</evidence>
<name>A0A9N8Z3B4_9GLOM</name>
<keyword evidence="7" id="KW-1185">Reference proteome</keyword>
<dbReference type="OrthoDB" id="434619at2759"/>
<dbReference type="Proteomes" id="UP000789739">
    <property type="component" value="Unassembled WGS sequence"/>
</dbReference>
<evidence type="ECO:0000256" key="2">
    <source>
        <dbReference type="ARBA" id="ARBA00008164"/>
    </source>
</evidence>
<dbReference type="SUPFAM" id="SSF117892">
    <property type="entry name" value="Band 7/SPFH domain"/>
    <property type="match status" value="1"/>
</dbReference>
<evidence type="ECO:0000256" key="4">
    <source>
        <dbReference type="SAM" id="MobiDB-lite"/>
    </source>
</evidence>
<accession>A0A9N8Z3B4</accession>
<dbReference type="InterPro" id="IPR036013">
    <property type="entry name" value="Band_7/SPFH_dom_sf"/>
</dbReference>
<dbReference type="InterPro" id="IPR032435">
    <property type="entry name" value="STML2-like_C"/>
</dbReference>
<dbReference type="GO" id="GO:0007005">
    <property type="term" value="P:mitochondrion organization"/>
    <property type="evidence" value="ECO:0007669"/>
    <property type="project" value="TreeGrafter"/>
</dbReference>
<dbReference type="CDD" id="cd08829">
    <property type="entry name" value="SPFH_paraslipin"/>
    <property type="match status" value="1"/>
</dbReference>
<dbReference type="InterPro" id="IPR050710">
    <property type="entry name" value="Band7/mec-2_domain"/>
</dbReference>
<dbReference type="InterPro" id="IPR001107">
    <property type="entry name" value="Band_7"/>
</dbReference>
<dbReference type="AlphaFoldDB" id="A0A9N8Z3B4"/>
<dbReference type="Pfam" id="PF01145">
    <property type="entry name" value="Band_7"/>
    <property type="match status" value="1"/>
</dbReference>
<dbReference type="PANTHER" id="PTHR43327:SF10">
    <property type="entry name" value="STOMATIN-LIKE PROTEIN 2, MITOCHONDRIAL"/>
    <property type="match status" value="1"/>
</dbReference>
<feature type="compositionally biased region" description="Polar residues" evidence="4">
    <location>
        <begin position="465"/>
        <end position="483"/>
    </location>
</feature>
<dbReference type="Gene3D" id="3.30.479.30">
    <property type="entry name" value="Band 7 domain"/>
    <property type="match status" value="1"/>
</dbReference>
<feature type="region of interest" description="Disordered" evidence="4">
    <location>
        <begin position="465"/>
        <end position="490"/>
    </location>
</feature>
<organism evidence="6 7">
    <name type="scientific">Paraglomus brasilianum</name>
    <dbReference type="NCBI Taxonomy" id="144538"/>
    <lineage>
        <taxon>Eukaryota</taxon>
        <taxon>Fungi</taxon>
        <taxon>Fungi incertae sedis</taxon>
        <taxon>Mucoromycota</taxon>
        <taxon>Glomeromycotina</taxon>
        <taxon>Glomeromycetes</taxon>
        <taxon>Paraglomerales</taxon>
        <taxon>Paraglomeraceae</taxon>
        <taxon>Paraglomus</taxon>
    </lineage>
</organism>
<feature type="domain" description="Band 7" evidence="5">
    <location>
        <begin position="176"/>
        <end position="334"/>
    </location>
</feature>